<dbReference type="Gene3D" id="3.90.70.10">
    <property type="entry name" value="Cysteine proteinases"/>
    <property type="match status" value="1"/>
</dbReference>
<dbReference type="InterPro" id="IPR038765">
    <property type="entry name" value="Papain-like_cys_pep_sf"/>
</dbReference>
<reference evidence="1" key="2">
    <citation type="submission" date="2020-11" db="EMBL/GenBank/DDBJ databases">
        <authorList>
            <person name="McCartney M.A."/>
            <person name="Auch B."/>
            <person name="Kono T."/>
            <person name="Mallez S."/>
            <person name="Becker A."/>
            <person name="Gohl D.M."/>
            <person name="Silverstein K.A.T."/>
            <person name="Koren S."/>
            <person name="Bechman K.B."/>
            <person name="Herman A."/>
            <person name="Abrahante J.E."/>
            <person name="Garbe J."/>
        </authorList>
    </citation>
    <scope>NUCLEOTIDE SEQUENCE</scope>
    <source>
        <strain evidence="1">Duluth1</strain>
        <tissue evidence="1">Whole animal</tissue>
    </source>
</reference>
<organism evidence="1 2">
    <name type="scientific">Dreissena polymorpha</name>
    <name type="common">Zebra mussel</name>
    <name type="synonym">Mytilus polymorpha</name>
    <dbReference type="NCBI Taxonomy" id="45954"/>
    <lineage>
        <taxon>Eukaryota</taxon>
        <taxon>Metazoa</taxon>
        <taxon>Spiralia</taxon>
        <taxon>Lophotrochozoa</taxon>
        <taxon>Mollusca</taxon>
        <taxon>Bivalvia</taxon>
        <taxon>Autobranchia</taxon>
        <taxon>Heteroconchia</taxon>
        <taxon>Euheterodonta</taxon>
        <taxon>Imparidentia</taxon>
        <taxon>Neoheterodontei</taxon>
        <taxon>Myida</taxon>
        <taxon>Dreissenoidea</taxon>
        <taxon>Dreissenidae</taxon>
        <taxon>Dreissena</taxon>
    </lineage>
</organism>
<sequence length="90" mass="10757">MDSRLQYHEPEKFWKVFKLWGDPVNIREQQDAFDFFQALIDQIDEQLKVGYKIHFPHRIFHATANKFIAKYAMNIKCRSAASHFINNLLS</sequence>
<keyword evidence="2" id="KW-1185">Reference proteome</keyword>
<reference evidence="1" key="1">
    <citation type="journal article" date="2019" name="bioRxiv">
        <title>The Genome of the Zebra Mussel, Dreissena polymorpha: A Resource for Invasive Species Research.</title>
        <authorList>
            <person name="McCartney M.A."/>
            <person name="Auch B."/>
            <person name="Kono T."/>
            <person name="Mallez S."/>
            <person name="Zhang Y."/>
            <person name="Obille A."/>
            <person name="Becker A."/>
            <person name="Abrahante J.E."/>
            <person name="Garbe J."/>
            <person name="Badalamenti J.P."/>
            <person name="Herman A."/>
            <person name="Mangelson H."/>
            <person name="Liachko I."/>
            <person name="Sullivan S."/>
            <person name="Sone E.D."/>
            <person name="Koren S."/>
            <person name="Silverstein K.A.T."/>
            <person name="Beckman K.B."/>
            <person name="Gohl D.M."/>
        </authorList>
    </citation>
    <scope>NUCLEOTIDE SEQUENCE</scope>
    <source>
        <strain evidence="1">Duluth1</strain>
        <tissue evidence="1">Whole animal</tissue>
    </source>
</reference>
<dbReference type="Proteomes" id="UP000828390">
    <property type="component" value="Unassembled WGS sequence"/>
</dbReference>
<evidence type="ECO:0000313" key="2">
    <source>
        <dbReference type="Proteomes" id="UP000828390"/>
    </source>
</evidence>
<comment type="caution">
    <text evidence="1">The sequence shown here is derived from an EMBL/GenBank/DDBJ whole genome shotgun (WGS) entry which is preliminary data.</text>
</comment>
<gene>
    <name evidence="1" type="ORF">DPMN_091457</name>
</gene>
<dbReference type="SUPFAM" id="SSF54001">
    <property type="entry name" value="Cysteine proteinases"/>
    <property type="match status" value="1"/>
</dbReference>
<proteinExistence type="predicted"/>
<name>A0A9D4KZJ7_DREPO</name>
<dbReference type="EMBL" id="JAIWYP010000003">
    <property type="protein sequence ID" value="KAH3849068.1"/>
    <property type="molecule type" value="Genomic_DNA"/>
</dbReference>
<dbReference type="AlphaFoldDB" id="A0A9D4KZJ7"/>
<evidence type="ECO:0000313" key="1">
    <source>
        <dbReference type="EMBL" id="KAH3849068.1"/>
    </source>
</evidence>
<accession>A0A9D4KZJ7</accession>
<protein>
    <submittedName>
        <fullName evidence="1">Uncharacterized protein</fullName>
    </submittedName>
</protein>